<name>A0A0C9XXM3_9AGAR</name>
<evidence type="ECO:0000313" key="2">
    <source>
        <dbReference type="EMBL" id="KIK06364.1"/>
    </source>
</evidence>
<feature type="compositionally biased region" description="Acidic residues" evidence="1">
    <location>
        <begin position="29"/>
        <end position="41"/>
    </location>
</feature>
<feature type="compositionally biased region" description="Basic and acidic residues" evidence="1">
    <location>
        <begin position="239"/>
        <end position="249"/>
    </location>
</feature>
<dbReference type="Pfam" id="PF07818">
    <property type="entry name" value="HCNGP"/>
    <property type="match status" value="1"/>
</dbReference>
<dbReference type="GO" id="GO:0006355">
    <property type="term" value="P:regulation of DNA-templated transcription"/>
    <property type="evidence" value="ECO:0007669"/>
    <property type="project" value="InterPro"/>
</dbReference>
<reference evidence="3" key="2">
    <citation type="submission" date="2015-01" db="EMBL/GenBank/DDBJ databases">
        <title>Evolutionary Origins and Diversification of the Mycorrhizal Mutualists.</title>
        <authorList>
            <consortium name="DOE Joint Genome Institute"/>
            <consortium name="Mycorrhizal Genomics Consortium"/>
            <person name="Kohler A."/>
            <person name="Kuo A."/>
            <person name="Nagy L.G."/>
            <person name="Floudas D."/>
            <person name="Copeland A."/>
            <person name="Barry K.W."/>
            <person name="Cichocki N."/>
            <person name="Veneault-Fourrey C."/>
            <person name="LaButti K."/>
            <person name="Lindquist E.A."/>
            <person name="Lipzen A."/>
            <person name="Lundell T."/>
            <person name="Morin E."/>
            <person name="Murat C."/>
            <person name="Riley R."/>
            <person name="Ohm R."/>
            <person name="Sun H."/>
            <person name="Tunlid A."/>
            <person name="Henrissat B."/>
            <person name="Grigoriev I.V."/>
            <person name="Hibbett D.S."/>
            <person name="Martin F."/>
        </authorList>
    </citation>
    <scope>NUCLEOTIDE SEQUENCE [LARGE SCALE GENOMIC DNA]</scope>
    <source>
        <strain evidence="3">LaAM-08-1</strain>
    </source>
</reference>
<dbReference type="GO" id="GO:0005634">
    <property type="term" value="C:nucleus"/>
    <property type="evidence" value="ECO:0007669"/>
    <property type="project" value="TreeGrafter"/>
</dbReference>
<dbReference type="STRING" id="1095629.A0A0C9XXM3"/>
<sequence>MERAEKVTEVTLPTFNPNHHRTMLPLVPYDDDDNDDNDDDQSEGKVSNHKSSQSSRPPPKRPQKAQVIIRRPTRAPVSVRDPTPPTPPAIPPSDGINPSHSEPHPQDDELSRIRALLSPSPIPGIEHWGIPPESTEPCDPVIASKLTQFLSLKYSSTPKHFNDSLMSNRSFRNPHLYAQLVDFIDVDERASNFPKDIWDPNDVQEDWFADHLAEEQKQRMEKQNAAPVKRTHIDFTGGRVKEKERDPSSTKKISRFQPYASGESRGKTRWG</sequence>
<evidence type="ECO:0008006" key="4">
    <source>
        <dbReference type="Google" id="ProtNLM"/>
    </source>
</evidence>
<dbReference type="InterPro" id="IPR012479">
    <property type="entry name" value="SAP30BP"/>
</dbReference>
<dbReference type="PANTHER" id="PTHR13464">
    <property type="entry name" value="TRANSCRIPTIONAL REGULATOR PROTEIN HCNGP"/>
    <property type="match status" value="1"/>
</dbReference>
<dbReference type="HOGENOM" id="CLU_074178_0_0_1"/>
<protein>
    <recommendedName>
        <fullName evidence="4">HCNGP-domain-containing protein</fullName>
    </recommendedName>
</protein>
<dbReference type="OrthoDB" id="1714508at2759"/>
<evidence type="ECO:0000256" key="1">
    <source>
        <dbReference type="SAM" id="MobiDB-lite"/>
    </source>
</evidence>
<feature type="compositionally biased region" description="Pro residues" evidence="1">
    <location>
        <begin position="82"/>
        <end position="91"/>
    </location>
</feature>
<feature type="region of interest" description="Disordered" evidence="1">
    <location>
        <begin position="1"/>
        <end position="109"/>
    </location>
</feature>
<proteinExistence type="predicted"/>
<evidence type="ECO:0000313" key="3">
    <source>
        <dbReference type="Proteomes" id="UP000054477"/>
    </source>
</evidence>
<dbReference type="EMBL" id="KN838553">
    <property type="protein sequence ID" value="KIK06364.1"/>
    <property type="molecule type" value="Genomic_DNA"/>
</dbReference>
<organism evidence="2 3">
    <name type="scientific">Laccaria amethystina LaAM-08-1</name>
    <dbReference type="NCBI Taxonomy" id="1095629"/>
    <lineage>
        <taxon>Eukaryota</taxon>
        <taxon>Fungi</taxon>
        <taxon>Dikarya</taxon>
        <taxon>Basidiomycota</taxon>
        <taxon>Agaricomycotina</taxon>
        <taxon>Agaricomycetes</taxon>
        <taxon>Agaricomycetidae</taxon>
        <taxon>Agaricales</taxon>
        <taxon>Agaricineae</taxon>
        <taxon>Hydnangiaceae</taxon>
        <taxon>Laccaria</taxon>
    </lineage>
</organism>
<keyword evidence="3" id="KW-1185">Reference proteome</keyword>
<reference evidence="2 3" key="1">
    <citation type="submission" date="2014-04" db="EMBL/GenBank/DDBJ databases">
        <authorList>
            <consortium name="DOE Joint Genome Institute"/>
            <person name="Kuo A."/>
            <person name="Kohler A."/>
            <person name="Nagy L.G."/>
            <person name="Floudas D."/>
            <person name="Copeland A."/>
            <person name="Barry K.W."/>
            <person name="Cichocki N."/>
            <person name="Veneault-Fourrey C."/>
            <person name="LaButti K."/>
            <person name="Lindquist E.A."/>
            <person name="Lipzen A."/>
            <person name="Lundell T."/>
            <person name="Morin E."/>
            <person name="Murat C."/>
            <person name="Sun H."/>
            <person name="Tunlid A."/>
            <person name="Henrissat B."/>
            <person name="Grigoriev I.V."/>
            <person name="Hibbett D.S."/>
            <person name="Martin F."/>
            <person name="Nordberg H.P."/>
            <person name="Cantor M.N."/>
            <person name="Hua S.X."/>
        </authorList>
    </citation>
    <scope>NUCLEOTIDE SEQUENCE [LARGE SCALE GENOMIC DNA]</scope>
    <source>
        <strain evidence="2 3">LaAM-08-1</strain>
    </source>
</reference>
<dbReference type="AlphaFoldDB" id="A0A0C9XXM3"/>
<feature type="region of interest" description="Disordered" evidence="1">
    <location>
        <begin position="217"/>
        <end position="271"/>
    </location>
</feature>
<gene>
    <name evidence="2" type="ORF">K443DRAFT_634200</name>
</gene>
<dbReference type="PANTHER" id="PTHR13464:SF0">
    <property type="entry name" value="SAP30-BINDING PROTEIN"/>
    <property type="match status" value="1"/>
</dbReference>
<dbReference type="Proteomes" id="UP000054477">
    <property type="component" value="Unassembled WGS sequence"/>
</dbReference>
<accession>A0A0C9XXM3</accession>